<evidence type="ECO:0000313" key="2">
    <source>
        <dbReference type="Proteomes" id="UP001156836"/>
    </source>
</evidence>
<comment type="caution">
    <text evidence="1">The sequence shown here is derived from an EMBL/GenBank/DDBJ whole genome shotgun (WGS) entry which is preliminary data.</text>
</comment>
<keyword evidence="2" id="KW-1185">Reference proteome</keyword>
<gene>
    <name evidence="1" type="ORF">GCM10007860_27370</name>
</gene>
<accession>A0ABQ6BUA4</accession>
<proteinExistence type="predicted"/>
<protein>
    <submittedName>
        <fullName evidence="1">Uncharacterized protein</fullName>
    </submittedName>
</protein>
<dbReference type="Proteomes" id="UP001156836">
    <property type="component" value="Unassembled WGS sequence"/>
</dbReference>
<sequence>MQGAADAGAGLVAAGVEIVLQGLGADVEALGVVQGVGAVHGVSRSMVQGVGCGRRVRGAVASDGGIPVVVTPTEDIDRAIRRNLQWGRYGLIKKAEGVIDGSVAISDEIVREHR</sequence>
<dbReference type="EMBL" id="BSOZ01000053">
    <property type="protein sequence ID" value="GLS05580.1"/>
    <property type="molecule type" value="Genomic_DNA"/>
</dbReference>
<reference evidence="2" key="1">
    <citation type="journal article" date="2019" name="Int. J. Syst. Evol. Microbiol.">
        <title>The Global Catalogue of Microorganisms (GCM) 10K type strain sequencing project: providing services to taxonomists for standard genome sequencing and annotation.</title>
        <authorList>
            <consortium name="The Broad Institute Genomics Platform"/>
            <consortium name="The Broad Institute Genome Sequencing Center for Infectious Disease"/>
            <person name="Wu L."/>
            <person name="Ma J."/>
        </authorList>
    </citation>
    <scope>NUCLEOTIDE SEQUENCE [LARGE SCALE GENOMIC DNA]</scope>
    <source>
        <strain evidence="2">NBRC 104970</strain>
    </source>
</reference>
<organism evidence="1 2">
    <name type="scientific">Chitiniphilus shinanonensis</name>
    <dbReference type="NCBI Taxonomy" id="553088"/>
    <lineage>
        <taxon>Bacteria</taxon>
        <taxon>Pseudomonadati</taxon>
        <taxon>Pseudomonadota</taxon>
        <taxon>Betaproteobacteria</taxon>
        <taxon>Neisseriales</taxon>
        <taxon>Chitinibacteraceae</taxon>
        <taxon>Chitiniphilus</taxon>
    </lineage>
</organism>
<name>A0ABQ6BUA4_9NEIS</name>
<evidence type="ECO:0000313" key="1">
    <source>
        <dbReference type="EMBL" id="GLS05580.1"/>
    </source>
</evidence>